<evidence type="ECO:0000313" key="1">
    <source>
        <dbReference type="EMBL" id="SVA95418.1"/>
    </source>
</evidence>
<dbReference type="EMBL" id="UINC01023547">
    <property type="protein sequence ID" value="SVA95418.1"/>
    <property type="molecule type" value="Genomic_DNA"/>
</dbReference>
<name>A0A382A1M6_9ZZZZ</name>
<dbReference type="AlphaFoldDB" id="A0A382A1M6"/>
<sequence length="179" mass="20174">MKPYLILIITLSCVLVGCSTTSLKSDSGEAKELNASSSSKPLYKEVPWDWLLGHWNIENSEGKKTKVHWWQPDSKSDYLLGKWEHEDGTWETQLVGWRQDTQTLSSHSYGSNGTYGEIKFTEFTGRKKMKGTFRRREGDGKIVTGTFEAHQISDGLVHTRQVLSDGTVMTGKTTRVSAQ</sequence>
<gene>
    <name evidence="1" type="ORF">METZ01_LOCUS148272</name>
</gene>
<organism evidence="1">
    <name type="scientific">marine metagenome</name>
    <dbReference type="NCBI Taxonomy" id="408172"/>
    <lineage>
        <taxon>unclassified sequences</taxon>
        <taxon>metagenomes</taxon>
        <taxon>ecological metagenomes</taxon>
    </lineage>
</organism>
<accession>A0A382A1M6</accession>
<proteinExistence type="predicted"/>
<protein>
    <submittedName>
        <fullName evidence="1">Uncharacterized protein</fullName>
    </submittedName>
</protein>
<dbReference type="PROSITE" id="PS51257">
    <property type="entry name" value="PROKAR_LIPOPROTEIN"/>
    <property type="match status" value="1"/>
</dbReference>
<reference evidence="1" key="1">
    <citation type="submission" date="2018-05" db="EMBL/GenBank/DDBJ databases">
        <authorList>
            <person name="Lanie J.A."/>
            <person name="Ng W.-L."/>
            <person name="Kazmierczak K.M."/>
            <person name="Andrzejewski T.M."/>
            <person name="Davidsen T.M."/>
            <person name="Wayne K.J."/>
            <person name="Tettelin H."/>
            <person name="Glass J.I."/>
            <person name="Rusch D."/>
            <person name="Podicherti R."/>
            <person name="Tsui H.-C.T."/>
            <person name="Winkler M.E."/>
        </authorList>
    </citation>
    <scope>NUCLEOTIDE SEQUENCE</scope>
</reference>